<gene>
    <name evidence="1" type="ORF">METZ01_LOCUS182996</name>
</gene>
<protein>
    <submittedName>
        <fullName evidence="1">Uncharacterized protein</fullName>
    </submittedName>
</protein>
<proteinExistence type="predicted"/>
<feature type="non-terminal residue" evidence="1">
    <location>
        <position position="1"/>
    </location>
</feature>
<accession>A0A382CWB3</accession>
<sequence>VQAVRVICHCEHTGWAYRQIQPVVVVVTGYRIPEHHTAPTRPPDLGMDNAVAFWHDEMFDETKCLNQEVDEGPRVTAADSRKETRVRHSRILSISYLRGDQ</sequence>
<dbReference type="EMBL" id="UINC01036333">
    <property type="protein sequence ID" value="SVB30142.1"/>
    <property type="molecule type" value="Genomic_DNA"/>
</dbReference>
<evidence type="ECO:0000313" key="1">
    <source>
        <dbReference type="EMBL" id="SVB30142.1"/>
    </source>
</evidence>
<dbReference type="AlphaFoldDB" id="A0A382CWB3"/>
<reference evidence="1" key="1">
    <citation type="submission" date="2018-05" db="EMBL/GenBank/DDBJ databases">
        <authorList>
            <person name="Lanie J.A."/>
            <person name="Ng W.-L."/>
            <person name="Kazmierczak K.M."/>
            <person name="Andrzejewski T.M."/>
            <person name="Davidsen T.M."/>
            <person name="Wayne K.J."/>
            <person name="Tettelin H."/>
            <person name="Glass J.I."/>
            <person name="Rusch D."/>
            <person name="Podicherti R."/>
            <person name="Tsui H.-C.T."/>
            <person name="Winkler M.E."/>
        </authorList>
    </citation>
    <scope>NUCLEOTIDE SEQUENCE</scope>
</reference>
<name>A0A382CWB3_9ZZZZ</name>
<organism evidence="1">
    <name type="scientific">marine metagenome</name>
    <dbReference type="NCBI Taxonomy" id="408172"/>
    <lineage>
        <taxon>unclassified sequences</taxon>
        <taxon>metagenomes</taxon>
        <taxon>ecological metagenomes</taxon>
    </lineage>
</organism>